<proteinExistence type="predicted"/>
<dbReference type="AlphaFoldDB" id="A0AAN9T320"/>
<organism evidence="1 2">
    <name type="scientific">Parthenolecanium corni</name>
    <dbReference type="NCBI Taxonomy" id="536013"/>
    <lineage>
        <taxon>Eukaryota</taxon>
        <taxon>Metazoa</taxon>
        <taxon>Ecdysozoa</taxon>
        <taxon>Arthropoda</taxon>
        <taxon>Hexapoda</taxon>
        <taxon>Insecta</taxon>
        <taxon>Pterygota</taxon>
        <taxon>Neoptera</taxon>
        <taxon>Paraneoptera</taxon>
        <taxon>Hemiptera</taxon>
        <taxon>Sternorrhyncha</taxon>
        <taxon>Coccoidea</taxon>
        <taxon>Coccidae</taxon>
        <taxon>Parthenolecanium</taxon>
    </lineage>
</organism>
<keyword evidence="2" id="KW-1185">Reference proteome</keyword>
<evidence type="ECO:0000313" key="1">
    <source>
        <dbReference type="EMBL" id="KAK7571839.1"/>
    </source>
</evidence>
<dbReference type="EMBL" id="JBBCAQ010000038">
    <property type="protein sequence ID" value="KAK7571839.1"/>
    <property type="molecule type" value="Genomic_DNA"/>
</dbReference>
<dbReference type="Proteomes" id="UP001367676">
    <property type="component" value="Unassembled WGS sequence"/>
</dbReference>
<evidence type="ECO:0000313" key="2">
    <source>
        <dbReference type="Proteomes" id="UP001367676"/>
    </source>
</evidence>
<name>A0AAN9T320_9HEMI</name>
<sequence length="123" mass="14299">MNKFAYANAIFEDDVDNRSHKPLEALKSVLDLSSLVWAIYSRNNGVRRNQGESADNGEAPCCWLIIYVNGLRWWQEESLIVFSRVEVNDGSVRWHMERKKKSQQGGIRCIFRLVSRVNDFCFV</sequence>
<gene>
    <name evidence="1" type="ORF">V9T40_014311</name>
</gene>
<reference evidence="1 2" key="1">
    <citation type="submission" date="2024-03" db="EMBL/GenBank/DDBJ databases">
        <title>Adaptation during the transition from Ophiocordyceps entomopathogen to insect associate is accompanied by gene loss and intensified selection.</title>
        <authorList>
            <person name="Ward C.M."/>
            <person name="Onetto C.A."/>
            <person name="Borneman A.R."/>
        </authorList>
    </citation>
    <scope>NUCLEOTIDE SEQUENCE [LARGE SCALE GENOMIC DNA]</scope>
    <source>
        <strain evidence="1">AWRI1</strain>
        <tissue evidence="1">Single Adult Female</tissue>
    </source>
</reference>
<protein>
    <submittedName>
        <fullName evidence="1">Uncharacterized protein</fullName>
    </submittedName>
</protein>
<comment type="caution">
    <text evidence="1">The sequence shown here is derived from an EMBL/GenBank/DDBJ whole genome shotgun (WGS) entry which is preliminary data.</text>
</comment>
<accession>A0AAN9T320</accession>